<dbReference type="EMBL" id="ALYF01000003">
    <property type="protein sequence ID" value="EJW21570.1"/>
    <property type="molecule type" value="Genomic_DNA"/>
</dbReference>
<evidence type="ECO:0000313" key="1">
    <source>
        <dbReference type="EMBL" id="EJW21570.1"/>
    </source>
</evidence>
<protein>
    <submittedName>
        <fullName evidence="1">Uncharacterized protein</fullName>
    </submittedName>
</protein>
<proteinExistence type="predicted"/>
<dbReference type="AlphaFoldDB" id="J9A5E9"/>
<keyword evidence="2" id="KW-1185">Reference proteome</keyword>
<comment type="caution">
    <text evidence="1">The sequence shown here is derived from an EMBL/GenBank/DDBJ whole genome shotgun (WGS) entry which is preliminary data.</text>
</comment>
<reference evidence="1 2" key="1">
    <citation type="journal article" date="2012" name="J. Bacteriol.">
        <title>Genome Sequence of Strain IMCC14465, Isolated from the East Sea, Belonging to the PS1 Clade of Alphaproteobacteria.</title>
        <authorList>
            <person name="Yang S.J."/>
            <person name="Kang I."/>
            <person name="Cho J.C."/>
        </authorList>
    </citation>
    <scope>NUCLEOTIDE SEQUENCE [LARGE SCALE GENOMIC DNA]</scope>
    <source>
        <strain evidence="1 2">IMCC14465</strain>
    </source>
</reference>
<evidence type="ECO:0000313" key="2">
    <source>
        <dbReference type="Proteomes" id="UP000004836"/>
    </source>
</evidence>
<organism evidence="1 2">
    <name type="scientific">alpha proteobacterium IMCC14465</name>
    <dbReference type="NCBI Taxonomy" id="1220535"/>
    <lineage>
        <taxon>Bacteria</taxon>
        <taxon>Pseudomonadati</taxon>
        <taxon>Pseudomonadota</taxon>
        <taxon>Alphaproteobacteria</taxon>
        <taxon>PS1 clade</taxon>
    </lineage>
</organism>
<sequence>MLFATELERVRPSGFTEEVHINKPQDTLEVKGCTENMLKKTNF</sequence>
<dbReference type="Proteomes" id="UP000004836">
    <property type="component" value="Unassembled WGS sequence"/>
</dbReference>
<accession>J9A5E9</accession>
<gene>
    <name evidence="1" type="ORF">IMCC14465_13660</name>
</gene>
<name>J9A5E9_9PROT</name>